<protein>
    <submittedName>
        <fullName evidence="2">Uncharacterized protein</fullName>
    </submittedName>
</protein>
<gene>
    <name evidence="2" type="ORF">Prum_000340</name>
</gene>
<reference evidence="2 3" key="1">
    <citation type="submission" date="2020-03" db="EMBL/GenBank/DDBJ databases">
        <title>Whole genome shotgun sequence of Phytohabitans rumicis NBRC 108638.</title>
        <authorList>
            <person name="Komaki H."/>
            <person name="Tamura T."/>
        </authorList>
    </citation>
    <scope>NUCLEOTIDE SEQUENCE [LARGE SCALE GENOMIC DNA]</scope>
    <source>
        <strain evidence="2 3">NBRC 108638</strain>
    </source>
</reference>
<feature type="region of interest" description="Disordered" evidence="1">
    <location>
        <begin position="1"/>
        <end position="55"/>
    </location>
</feature>
<dbReference type="RefSeq" id="WP_173072838.1">
    <property type="nucleotide sequence ID" value="NZ_BAABJB010000008.1"/>
</dbReference>
<keyword evidence="3" id="KW-1185">Reference proteome</keyword>
<evidence type="ECO:0000313" key="2">
    <source>
        <dbReference type="EMBL" id="GFJ86392.1"/>
    </source>
</evidence>
<accession>A0A6V8KMJ3</accession>
<proteinExistence type="predicted"/>
<dbReference type="AlphaFoldDB" id="A0A6V8KMJ3"/>
<name>A0A6V8KMJ3_9ACTN</name>
<evidence type="ECO:0000313" key="3">
    <source>
        <dbReference type="Proteomes" id="UP000482960"/>
    </source>
</evidence>
<dbReference type="EMBL" id="BLPG01000001">
    <property type="protein sequence ID" value="GFJ86392.1"/>
    <property type="molecule type" value="Genomic_DNA"/>
</dbReference>
<reference evidence="2 3" key="2">
    <citation type="submission" date="2020-03" db="EMBL/GenBank/DDBJ databases">
        <authorList>
            <person name="Ichikawa N."/>
            <person name="Kimura A."/>
            <person name="Kitahashi Y."/>
            <person name="Uohara A."/>
        </authorList>
    </citation>
    <scope>NUCLEOTIDE SEQUENCE [LARGE SCALE GENOMIC DNA]</scope>
    <source>
        <strain evidence="2 3">NBRC 108638</strain>
    </source>
</reference>
<organism evidence="2 3">
    <name type="scientific">Phytohabitans rumicis</name>
    <dbReference type="NCBI Taxonomy" id="1076125"/>
    <lineage>
        <taxon>Bacteria</taxon>
        <taxon>Bacillati</taxon>
        <taxon>Actinomycetota</taxon>
        <taxon>Actinomycetes</taxon>
        <taxon>Micromonosporales</taxon>
        <taxon>Micromonosporaceae</taxon>
    </lineage>
</organism>
<comment type="caution">
    <text evidence="2">The sequence shown here is derived from an EMBL/GenBank/DDBJ whole genome shotgun (WGS) entry which is preliminary data.</text>
</comment>
<evidence type="ECO:0000256" key="1">
    <source>
        <dbReference type="SAM" id="MobiDB-lite"/>
    </source>
</evidence>
<dbReference type="Proteomes" id="UP000482960">
    <property type="component" value="Unassembled WGS sequence"/>
</dbReference>
<sequence length="126" mass="13686">MTGTHEHTNPQLQPTPTGRADRHPPWCDRSRCTADPAREANGYRPDLGGEHRSAPVPLNLATGQWLPVRDGTAWLTEACAPWPGEPYLRVQVGDMHLSMPADNARRVLDALSTLLASATTASEVTP</sequence>
<feature type="compositionally biased region" description="Basic and acidic residues" evidence="1">
    <location>
        <begin position="19"/>
        <end position="38"/>
    </location>
</feature>